<feature type="region of interest" description="Disordered" evidence="1">
    <location>
        <begin position="417"/>
        <end position="455"/>
    </location>
</feature>
<feature type="compositionally biased region" description="Basic residues" evidence="1">
    <location>
        <begin position="124"/>
        <end position="133"/>
    </location>
</feature>
<feature type="compositionally biased region" description="Polar residues" evidence="1">
    <location>
        <begin position="433"/>
        <end position="451"/>
    </location>
</feature>
<feature type="region of interest" description="Disordered" evidence="1">
    <location>
        <begin position="111"/>
        <end position="171"/>
    </location>
</feature>
<evidence type="ECO:0000313" key="3">
    <source>
        <dbReference type="Proteomes" id="UP001329430"/>
    </source>
</evidence>
<accession>A0AAN7VW93</accession>
<proteinExistence type="predicted"/>
<feature type="region of interest" description="Disordered" evidence="1">
    <location>
        <begin position="475"/>
        <end position="508"/>
    </location>
</feature>
<feature type="compositionally biased region" description="Basic and acidic residues" evidence="1">
    <location>
        <begin position="142"/>
        <end position="154"/>
    </location>
</feature>
<feature type="compositionally biased region" description="Polar residues" evidence="1">
    <location>
        <begin position="111"/>
        <end position="122"/>
    </location>
</feature>
<feature type="compositionally biased region" description="Basic and acidic residues" evidence="1">
    <location>
        <begin position="476"/>
        <end position="485"/>
    </location>
</feature>
<organism evidence="2 3">
    <name type="scientific">Pyrocoelia pectoralis</name>
    <dbReference type="NCBI Taxonomy" id="417401"/>
    <lineage>
        <taxon>Eukaryota</taxon>
        <taxon>Metazoa</taxon>
        <taxon>Ecdysozoa</taxon>
        <taxon>Arthropoda</taxon>
        <taxon>Hexapoda</taxon>
        <taxon>Insecta</taxon>
        <taxon>Pterygota</taxon>
        <taxon>Neoptera</taxon>
        <taxon>Endopterygota</taxon>
        <taxon>Coleoptera</taxon>
        <taxon>Polyphaga</taxon>
        <taxon>Elateriformia</taxon>
        <taxon>Elateroidea</taxon>
        <taxon>Lampyridae</taxon>
        <taxon>Lampyrinae</taxon>
        <taxon>Pyrocoelia</taxon>
    </lineage>
</organism>
<dbReference type="EMBL" id="JAVRBK010000001">
    <property type="protein sequence ID" value="KAK5649834.1"/>
    <property type="molecule type" value="Genomic_DNA"/>
</dbReference>
<keyword evidence="3" id="KW-1185">Reference proteome</keyword>
<evidence type="ECO:0000256" key="1">
    <source>
        <dbReference type="SAM" id="MobiDB-lite"/>
    </source>
</evidence>
<feature type="compositionally biased region" description="Low complexity" evidence="1">
    <location>
        <begin position="291"/>
        <end position="305"/>
    </location>
</feature>
<name>A0AAN7VW93_9COLE</name>
<feature type="region of interest" description="Disordered" evidence="1">
    <location>
        <begin position="286"/>
        <end position="310"/>
    </location>
</feature>
<sequence>MTPLPLHYCKKKFFCIALKMCIGTLRLSLSNKMSYKSDCKKISNYALLLQMTSTNEELPPPPKPRASPFDFRNTDLVSRLLAATPPYLYNMPLIPHSFFFSEMLRSLVQAKNESANRSTSAPHMNHRRPRKRSWTQVNSDYYMHKDHPKTEKIEMPPPASWISKPDISEPPYTNKMEDIPLELTTDKLNITSNNLSKVTHEDGQQDNKFIYHTALENPLSNANQSELKQKNAQYPFPQNPHLTNSSDVVLPPPPPVWYPALYPTPYGIDPLHFFIDLRVSGHIYDRKNQRESSTSPETTTSTVSPNLNVNNCTQDTNLSEVLYNDTLQDPFRQSRHTSAFSVPSSRLAKNIPINLSNYQPPRKNVEHKLETKDISGHTKFDVKSMGFERNSNKLSCNYVMTNIYNIYKELHENAHTHELQQTSDGLKQEEVIDSSSGSTDAQINQDEPSNGNKKKVKGLRALIGLELVVDYMNHAKPGDQNRVSDDSSTDLDSSESTTVDVVALQEDT</sequence>
<reference evidence="2 3" key="1">
    <citation type="journal article" date="2024" name="Insects">
        <title>An Improved Chromosome-Level Genome Assembly of the Firefly Pyrocoelia pectoralis.</title>
        <authorList>
            <person name="Fu X."/>
            <person name="Meyer-Rochow V.B."/>
            <person name="Ballantyne L."/>
            <person name="Zhu X."/>
        </authorList>
    </citation>
    <scope>NUCLEOTIDE SEQUENCE [LARGE SCALE GENOMIC DNA]</scope>
    <source>
        <strain evidence="2">XCY_ONT2</strain>
    </source>
</reference>
<gene>
    <name evidence="2" type="ORF">RI129_000863</name>
</gene>
<dbReference type="Proteomes" id="UP001329430">
    <property type="component" value="Chromosome 1"/>
</dbReference>
<protein>
    <submittedName>
        <fullName evidence="2">Uncharacterized protein</fullName>
    </submittedName>
</protein>
<evidence type="ECO:0000313" key="2">
    <source>
        <dbReference type="EMBL" id="KAK5649834.1"/>
    </source>
</evidence>
<comment type="caution">
    <text evidence="2">The sequence shown here is derived from an EMBL/GenBank/DDBJ whole genome shotgun (WGS) entry which is preliminary data.</text>
</comment>
<dbReference type="AlphaFoldDB" id="A0AAN7VW93"/>